<sequence length="153" mass="16883">MMNANRLKGKRKGKKERSGPQVVPGDSQVLNGLLGIHKHSRSIRELPDVLFVAGIIDRRPVHSVRGGVIVSTSRARKLINSGCIVYLATIMETKKELPAIGDIPIVREFPDVFPAELPGLPPNWEIEFVIDLVPRTALISKASYRMAPAELRS</sequence>
<organism evidence="2">
    <name type="scientific">Ananas comosus var. bracteatus</name>
    <name type="common">red pineapple</name>
    <dbReference type="NCBI Taxonomy" id="296719"/>
    <lineage>
        <taxon>Eukaryota</taxon>
        <taxon>Viridiplantae</taxon>
        <taxon>Streptophyta</taxon>
        <taxon>Embryophyta</taxon>
        <taxon>Tracheophyta</taxon>
        <taxon>Spermatophyta</taxon>
        <taxon>Magnoliopsida</taxon>
        <taxon>Liliopsida</taxon>
        <taxon>Poales</taxon>
        <taxon>Bromeliaceae</taxon>
        <taxon>Bromelioideae</taxon>
        <taxon>Ananas</taxon>
    </lineage>
</organism>
<dbReference type="EMBL" id="LR862150">
    <property type="protein sequence ID" value="CAD1832826.1"/>
    <property type="molecule type" value="Genomic_DNA"/>
</dbReference>
<evidence type="ECO:0000313" key="2">
    <source>
        <dbReference type="EMBL" id="CAD1832826.1"/>
    </source>
</evidence>
<accession>A0A6V7PQL4</accession>
<feature type="region of interest" description="Disordered" evidence="1">
    <location>
        <begin position="1"/>
        <end position="26"/>
    </location>
</feature>
<reference evidence="2" key="1">
    <citation type="submission" date="2020-07" db="EMBL/GenBank/DDBJ databases">
        <authorList>
            <person name="Lin J."/>
        </authorList>
    </citation>
    <scope>NUCLEOTIDE SEQUENCE</scope>
</reference>
<proteinExistence type="predicted"/>
<evidence type="ECO:0000256" key="1">
    <source>
        <dbReference type="SAM" id="MobiDB-lite"/>
    </source>
</evidence>
<protein>
    <submittedName>
        <fullName evidence="2">Uncharacterized protein</fullName>
    </submittedName>
</protein>
<gene>
    <name evidence="2" type="ORF">CB5_LOCUS16037</name>
</gene>
<dbReference type="AlphaFoldDB" id="A0A6V7PQL4"/>
<name>A0A6V7PQL4_ANACO</name>